<name>A0A418PUH2_9BACT</name>
<dbReference type="Pfam" id="PF07676">
    <property type="entry name" value="PD40"/>
    <property type="match status" value="3"/>
</dbReference>
<keyword evidence="4" id="KW-1185">Reference proteome</keyword>
<feature type="chain" id="PRO_5019498980" description="DUF5050 domain-containing protein" evidence="2">
    <location>
        <begin position="22"/>
        <end position="349"/>
    </location>
</feature>
<dbReference type="OrthoDB" id="9815657at2"/>
<reference evidence="3 4" key="1">
    <citation type="submission" date="2018-09" db="EMBL/GenBank/DDBJ databases">
        <authorList>
            <person name="Wang X."/>
            <person name="Du Z."/>
        </authorList>
    </citation>
    <scope>NUCLEOTIDE SEQUENCE [LARGE SCALE GENOMIC DNA]</scope>
    <source>
        <strain evidence="3 4">N3</strain>
    </source>
</reference>
<organism evidence="3 4">
    <name type="scientific">Algoriphagus lacus</name>
    <dbReference type="NCBI Taxonomy" id="2056311"/>
    <lineage>
        <taxon>Bacteria</taxon>
        <taxon>Pseudomonadati</taxon>
        <taxon>Bacteroidota</taxon>
        <taxon>Cytophagia</taxon>
        <taxon>Cytophagales</taxon>
        <taxon>Cyclobacteriaceae</taxon>
        <taxon>Algoriphagus</taxon>
    </lineage>
</organism>
<feature type="signal peptide" evidence="2">
    <location>
        <begin position="1"/>
        <end position="21"/>
    </location>
</feature>
<dbReference type="Proteomes" id="UP000283522">
    <property type="component" value="Unassembled WGS sequence"/>
</dbReference>
<dbReference type="PROSITE" id="PS51257">
    <property type="entry name" value="PROKAR_LIPOPROTEIN"/>
    <property type="match status" value="1"/>
</dbReference>
<dbReference type="InterPro" id="IPR011042">
    <property type="entry name" value="6-blade_b-propeller_TolB-like"/>
</dbReference>
<accession>A0A418PUH2</accession>
<protein>
    <recommendedName>
        <fullName evidence="5">DUF5050 domain-containing protein</fullName>
    </recommendedName>
</protein>
<dbReference type="SUPFAM" id="SSF69304">
    <property type="entry name" value="Tricorn protease N-terminal domain"/>
    <property type="match status" value="1"/>
</dbReference>
<evidence type="ECO:0000313" key="3">
    <source>
        <dbReference type="EMBL" id="RIW17163.1"/>
    </source>
</evidence>
<dbReference type="InterPro" id="IPR011659">
    <property type="entry name" value="WD40"/>
</dbReference>
<dbReference type="PANTHER" id="PTHR36842:SF1">
    <property type="entry name" value="PROTEIN TOLB"/>
    <property type="match status" value="1"/>
</dbReference>
<comment type="caution">
    <text evidence="3">The sequence shown here is derived from an EMBL/GenBank/DDBJ whole genome shotgun (WGS) entry which is preliminary data.</text>
</comment>
<dbReference type="EMBL" id="QXML01000002">
    <property type="protein sequence ID" value="RIW17163.1"/>
    <property type="molecule type" value="Genomic_DNA"/>
</dbReference>
<proteinExistence type="inferred from homology"/>
<evidence type="ECO:0000256" key="2">
    <source>
        <dbReference type="SAM" id="SignalP"/>
    </source>
</evidence>
<gene>
    <name evidence="3" type="ORF">D0X99_05260</name>
</gene>
<dbReference type="PANTHER" id="PTHR36842">
    <property type="entry name" value="PROTEIN TOLB HOMOLOG"/>
    <property type="match status" value="1"/>
</dbReference>
<evidence type="ECO:0000313" key="4">
    <source>
        <dbReference type="Proteomes" id="UP000283522"/>
    </source>
</evidence>
<evidence type="ECO:0000256" key="1">
    <source>
        <dbReference type="ARBA" id="ARBA00009820"/>
    </source>
</evidence>
<comment type="similarity">
    <text evidence="1">Belongs to the TolB family.</text>
</comment>
<evidence type="ECO:0008006" key="5">
    <source>
        <dbReference type="Google" id="ProtNLM"/>
    </source>
</evidence>
<dbReference type="RefSeq" id="WP_119476601.1">
    <property type="nucleotide sequence ID" value="NZ_QXML01000002.1"/>
</dbReference>
<sequence>MKRTLFFLARLFSFLVILAFASCSSSSDEDTSPIIPPIPPPPVSPEDFPFSDLGSGRLLYESEGETFGGLVLADINRKTIAKFSLEGISTDYQISPDGELVTYSAKIDLINHEYGIFVCSNTGKNARRLIPTNKSGFNPGWTPDGSKIIFWSQVGTSASEYTLNSINKDGTNLTLLSGEKTNLMFSVPSVSSSGTMAFSTNQGYGNPINSAGIYLFNPSNQKLERIIPLESGKFYESPAFSPDGSKIAYLRITRPDGEYKLIEVMIWNINTKTSTILVAVNASGTKEYNFPDPGNQVNLAWSSDGSKIIFNVPEGDLTSHLYVVNSNGSNLKKITNGTKTTDFKVSWGR</sequence>
<keyword evidence="2" id="KW-0732">Signal</keyword>
<dbReference type="Gene3D" id="2.120.10.30">
    <property type="entry name" value="TolB, C-terminal domain"/>
    <property type="match status" value="2"/>
</dbReference>
<dbReference type="AlphaFoldDB" id="A0A418PUH2"/>